<evidence type="ECO:0000313" key="1">
    <source>
        <dbReference type="EMBL" id="CAH3161675.1"/>
    </source>
</evidence>
<protein>
    <submittedName>
        <fullName evidence="1">Uncharacterized protein</fullName>
    </submittedName>
</protein>
<organism evidence="1 2">
    <name type="scientific">Porites lobata</name>
    <dbReference type="NCBI Taxonomy" id="104759"/>
    <lineage>
        <taxon>Eukaryota</taxon>
        <taxon>Metazoa</taxon>
        <taxon>Cnidaria</taxon>
        <taxon>Anthozoa</taxon>
        <taxon>Hexacorallia</taxon>
        <taxon>Scleractinia</taxon>
        <taxon>Fungiina</taxon>
        <taxon>Poritidae</taxon>
        <taxon>Porites</taxon>
    </lineage>
</organism>
<dbReference type="EMBL" id="CALNXK010000121">
    <property type="protein sequence ID" value="CAH3161675.1"/>
    <property type="molecule type" value="Genomic_DNA"/>
</dbReference>
<dbReference type="Pfam" id="PF14388">
    <property type="entry name" value="DUF4419"/>
    <property type="match status" value="2"/>
</dbReference>
<keyword evidence="2" id="KW-1185">Reference proteome</keyword>
<gene>
    <name evidence="1" type="ORF">PLOB_00005100</name>
</gene>
<name>A0ABN8QGU9_9CNID</name>
<reference evidence="1 2" key="1">
    <citation type="submission" date="2022-05" db="EMBL/GenBank/DDBJ databases">
        <authorList>
            <consortium name="Genoscope - CEA"/>
            <person name="William W."/>
        </authorList>
    </citation>
    <scope>NUCLEOTIDE SEQUENCE [LARGE SCALE GENOMIC DNA]</scope>
</reference>
<evidence type="ECO:0000313" key="2">
    <source>
        <dbReference type="Proteomes" id="UP001159405"/>
    </source>
</evidence>
<comment type="caution">
    <text evidence="1">The sequence shown here is derived from an EMBL/GenBank/DDBJ whole genome shotgun (WGS) entry which is preliminary data.</text>
</comment>
<dbReference type="Proteomes" id="UP001159405">
    <property type="component" value="Unassembled WGS sequence"/>
</dbReference>
<sequence>MDDEKIETSKANETVVRYSTTADGLNMKFVSLASHKLVPSKFEDLFKEDGKQAKQLAIEYTAEKAPSIIADGRKEHDTSAPRPTKIVSALGSEEEVYSVGADCGMFAAVFTAYSHHYRLRTSPDDWWFCVIKRVACAIDENSSKASVRNMFVDHEGKKTIEVQIKDPTIYTVDYNFLFDQITKQLKENLKVPEFVDGVTADFGTTSAVQKIVSQITLMYSVKQYFDFGMVTMCGIPAVEMLGSEDDWMKLSSKLKVLRTLLEPIENDLGLSSKWWDLVQKVFWNLQTTYQGHPDEDWWSHIMSYQEAYESGTPAGGIRGWITDFLEGLQYERELLGPEDFTSGLVAVPFTIKNFFGVQDTAALVAGMLGFTVHRIPNCDEVSVQPFQGWSLMFTTADGLNMKFVSLASHKLVPSNFEDLFKEDGKQAKQLAIEYTAEKALSIIADGRKEHETSAPRPTKIVSALGSEEEVYSVFADCGMVACAIDENSSTASVRNLFVDHEGKKTIEVTVPDPTIYTVDYNFLFDQIAKQLKENLKVPEFVDGVTADFGTTSAVQKIVSQITLMYSVKQYFDYFGDMTKCGIPSVEMLGSEDDWMKLSSKLKVLRTLLEPIENDLGLSSKWWDLVQKVFWNLQTTYQGHPDEDWWSHIMSYQEAYESGMY</sequence>
<dbReference type="PANTHER" id="PTHR31252">
    <property type="entry name" value="DUF4419 DOMAIN-CONTAINING PROTEIN"/>
    <property type="match status" value="1"/>
</dbReference>
<accession>A0ABN8QGU9</accession>
<proteinExistence type="predicted"/>
<dbReference type="InterPro" id="IPR025533">
    <property type="entry name" value="DUF4419"/>
</dbReference>
<dbReference type="PANTHER" id="PTHR31252:SF11">
    <property type="entry name" value="DUF4419 DOMAIN-CONTAINING PROTEIN"/>
    <property type="match status" value="1"/>
</dbReference>